<protein>
    <submittedName>
        <fullName evidence="1">Unannotated protein</fullName>
    </submittedName>
</protein>
<name>A0A6J7KXT2_9ZZZZ</name>
<reference evidence="1" key="1">
    <citation type="submission" date="2020-05" db="EMBL/GenBank/DDBJ databases">
        <authorList>
            <person name="Chiriac C."/>
            <person name="Salcher M."/>
            <person name="Ghai R."/>
            <person name="Kavagutti S V."/>
        </authorList>
    </citation>
    <scope>NUCLEOTIDE SEQUENCE</scope>
</reference>
<organism evidence="1">
    <name type="scientific">freshwater metagenome</name>
    <dbReference type="NCBI Taxonomy" id="449393"/>
    <lineage>
        <taxon>unclassified sequences</taxon>
        <taxon>metagenomes</taxon>
        <taxon>ecological metagenomes</taxon>
    </lineage>
</organism>
<gene>
    <name evidence="1" type="ORF">UFOPK3752_02245</name>
</gene>
<dbReference type="EMBL" id="CAFBND010000152">
    <property type="protein sequence ID" value="CAB4960481.1"/>
    <property type="molecule type" value="Genomic_DNA"/>
</dbReference>
<sequence>MRVVAGEWRRSGGHLGLSGAHLVVREGEIAATALHVDRRHEMIQSNGRAFDVPPGAPATERALPRWITRAFEKPQQAVEWVLLARAVGIASALGEDLDHPLRGETSDRSEPGVGVNPEVEVALEVVDGARRLKLVDVTDHRGDRLDGTDVVARRHHLQRGHVLTEELGLAVTQCHPVIASFEGAGEQRVVDISDVLDVMNLVPGIEPHPLHEIERDIGGGMPHMRGVVRRDPANVDLGDRSGSGEAYSACSSVVKRQRWPLPGQGRN</sequence>
<proteinExistence type="predicted"/>
<dbReference type="AlphaFoldDB" id="A0A6J7KXT2"/>
<evidence type="ECO:0000313" key="1">
    <source>
        <dbReference type="EMBL" id="CAB4960481.1"/>
    </source>
</evidence>
<accession>A0A6J7KXT2</accession>